<dbReference type="GeneID" id="20078076"/>
<dbReference type="SUPFAM" id="SSF52540">
    <property type="entry name" value="P-loop containing nucleoside triphosphate hydrolases"/>
    <property type="match status" value="1"/>
</dbReference>
<keyword evidence="2" id="KW-0067">ATP-binding</keyword>
<evidence type="ECO:0000256" key="2">
    <source>
        <dbReference type="ARBA" id="ARBA00022840"/>
    </source>
</evidence>
<dbReference type="eggNOG" id="KOG3062">
    <property type="taxonomic scope" value="Eukaryota"/>
</dbReference>
<name>A0A024UQL0_9STRA</name>
<dbReference type="InterPro" id="IPR027417">
    <property type="entry name" value="P-loop_NTPase"/>
</dbReference>
<dbReference type="InterPro" id="IPR013641">
    <property type="entry name" value="KTI12/PSTK"/>
</dbReference>
<reference evidence="4" key="1">
    <citation type="submission" date="2013-12" db="EMBL/GenBank/DDBJ databases">
        <title>The Genome Sequence of Aphanomyces invadans NJM9701.</title>
        <authorList>
            <consortium name="The Broad Institute Genomics Platform"/>
            <person name="Russ C."/>
            <person name="Tyler B."/>
            <person name="van West P."/>
            <person name="Dieguez-Uribeondo J."/>
            <person name="Young S.K."/>
            <person name="Zeng Q."/>
            <person name="Gargeya S."/>
            <person name="Fitzgerald M."/>
            <person name="Abouelleil A."/>
            <person name="Alvarado L."/>
            <person name="Chapman S.B."/>
            <person name="Gainer-Dewar J."/>
            <person name="Goldberg J."/>
            <person name="Griggs A."/>
            <person name="Gujja S."/>
            <person name="Hansen M."/>
            <person name="Howarth C."/>
            <person name="Imamovic A."/>
            <person name="Ireland A."/>
            <person name="Larimer J."/>
            <person name="McCowan C."/>
            <person name="Murphy C."/>
            <person name="Pearson M."/>
            <person name="Poon T.W."/>
            <person name="Priest M."/>
            <person name="Roberts A."/>
            <person name="Saif S."/>
            <person name="Shea T."/>
            <person name="Sykes S."/>
            <person name="Wortman J."/>
            <person name="Nusbaum C."/>
            <person name="Birren B."/>
        </authorList>
    </citation>
    <scope>NUCLEOTIDE SEQUENCE [LARGE SCALE GENOMIC DNA]</scope>
    <source>
        <strain evidence="4">NJM9701</strain>
    </source>
</reference>
<organism evidence="4">
    <name type="scientific">Aphanomyces invadans</name>
    <dbReference type="NCBI Taxonomy" id="157072"/>
    <lineage>
        <taxon>Eukaryota</taxon>
        <taxon>Sar</taxon>
        <taxon>Stramenopiles</taxon>
        <taxon>Oomycota</taxon>
        <taxon>Saprolegniomycetes</taxon>
        <taxon>Saprolegniales</taxon>
        <taxon>Verrucalvaceae</taxon>
        <taxon>Aphanomyces</taxon>
    </lineage>
</organism>
<comment type="similarity">
    <text evidence="3">Belongs to the KTI12 family.</text>
</comment>
<dbReference type="VEuPathDB" id="FungiDB:H310_01026"/>
<dbReference type="OrthoDB" id="9972657at2759"/>
<dbReference type="STRING" id="157072.A0A024UQL0"/>
<proteinExistence type="inferred from homology"/>
<protein>
    <submittedName>
        <fullName evidence="4">Uncharacterized protein</fullName>
    </submittedName>
</protein>
<dbReference type="RefSeq" id="XP_008862250.1">
    <property type="nucleotide sequence ID" value="XM_008864028.1"/>
</dbReference>
<evidence type="ECO:0000256" key="1">
    <source>
        <dbReference type="ARBA" id="ARBA00022741"/>
    </source>
</evidence>
<evidence type="ECO:0000313" key="4">
    <source>
        <dbReference type="EMBL" id="ETW08445.1"/>
    </source>
</evidence>
<dbReference type="GO" id="GO:0005524">
    <property type="term" value="F:ATP binding"/>
    <property type="evidence" value="ECO:0007669"/>
    <property type="project" value="UniProtKB-KW"/>
</dbReference>
<sequence length="277" mass="31290">MPLVTVCGIPGAGKTWLATRLRDHFVALGKDVILVNEESEHLERRLSYADSRAEKLTRGVLKSRVNHFLSSSCVVILDSLNYIKGCRYELFCLAKENSTTHCVVYVDTPVAMSQQRNCDRDGDKFPQDMVEAISTRFEMPLEKNRWDAPLIRIAPGLDDTTVQPVVQHIEQVILYGKTIKAGLATQAKPVIETSFLQELDAITSAIVDDLIARQREFDLVDACQVPHATTKVCIGHHMSASELRRHRRQFIKISHRHPPAVHQIGNHFVDYLNEQAQ</sequence>
<dbReference type="EMBL" id="KI913953">
    <property type="protein sequence ID" value="ETW08445.1"/>
    <property type="molecule type" value="Genomic_DNA"/>
</dbReference>
<evidence type="ECO:0000256" key="3">
    <source>
        <dbReference type="ARBA" id="ARBA00025768"/>
    </source>
</evidence>
<dbReference type="AlphaFoldDB" id="A0A024UQL0"/>
<dbReference type="PANTHER" id="PTHR12435">
    <property type="match status" value="1"/>
</dbReference>
<accession>A0A024UQL0</accession>
<dbReference type="Gene3D" id="3.40.50.300">
    <property type="entry name" value="P-loop containing nucleotide triphosphate hydrolases"/>
    <property type="match status" value="1"/>
</dbReference>
<keyword evidence="1" id="KW-0547">Nucleotide-binding</keyword>
<dbReference type="Pfam" id="PF08433">
    <property type="entry name" value="KTI12"/>
    <property type="match status" value="1"/>
</dbReference>
<gene>
    <name evidence="4" type="ORF">H310_01026</name>
</gene>